<keyword evidence="3" id="KW-1185">Reference proteome</keyword>
<sequence length="316" mass="33571">METVDQAPGAWLNMVRRMRFNGLVPGVAGRVIKAVAFDLAACADYVDGSDVRPGLARIAVECEIDYRTAKRCMAAIRALGIIRLVRSAARRGHSDVYQLTMPADILDRVTVLTPSEMDQAIEEIRGGNRRRTVSAGPDDDPGTGHARPRTETPVRVTATPVQPVDNPPVRVTDAPVPALTADASTGHAVPPSDASTGHAVPQYGSRHAPPPSQSTETTTTTEPNDLALRTDLTVIADPPSAEDPHFIEGEQSIAEPCPHGIDPTAAFRCPACNHATGATRDPTRCEHGRAPSRRGFVDGCRICPTPPLRLVQGGAA</sequence>
<evidence type="ECO:0000256" key="1">
    <source>
        <dbReference type="SAM" id="MobiDB-lite"/>
    </source>
</evidence>
<dbReference type="Proteomes" id="UP001501444">
    <property type="component" value="Unassembled WGS sequence"/>
</dbReference>
<gene>
    <name evidence="2" type="ORF">GCM10010170_003100</name>
</gene>
<organism evidence="2 3">
    <name type="scientific">Dactylosporangium salmoneum</name>
    <dbReference type="NCBI Taxonomy" id="53361"/>
    <lineage>
        <taxon>Bacteria</taxon>
        <taxon>Bacillati</taxon>
        <taxon>Actinomycetota</taxon>
        <taxon>Actinomycetes</taxon>
        <taxon>Micromonosporales</taxon>
        <taxon>Micromonosporaceae</taxon>
        <taxon>Dactylosporangium</taxon>
    </lineage>
</organism>
<feature type="region of interest" description="Disordered" evidence="1">
    <location>
        <begin position="122"/>
        <end position="225"/>
    </location>
</feature>
<evidence type="ECO:0008006" key="4">
    <source>
        <dbReference type="Google" id="ProtNLM"/>
    </source>
</evidence>
<evidence type="ECO:0000313" key="2">
    <source>
        <dbReference type="EMBL" id="GAA2327415.1"/>
    </source>
</evidence>
<comment type="caution">
    <text evidence="2">The sequence shown here is derived from an EMBL/GenBank/DDBJ whole genome shotgun (WGS) entry which is preliminary data.</text>
</comment>
<accession>A0ABN3FCN5</accession>
<reference evidence="2 3" key="1">
    <citation type="journal article" date="2019" name="Int. J. Syst. Evol. Microbiol.">
        <title>The Global Catalogue of Microorganisms (GCM) 10K type strain sequencing project: providing services to taxonomists for standard genome sequencing and annotation.</title>
        <authorList>
            <consortium name="The Broad Institute Genomics Platform"/>
            <consortium name="The Broad Institute Genome Sequencing Center for Infectious Disease"/>
            <person name="Wu L."/>
            <person name="Ma J."/>
        </authorList>
    </citation>
    <scope>NUCLEOTIDE SEQUENCE [LARGE SCALE GENOMIC DNA]</scope>
    <source>
        <strain evidence="2 3">JCM 3272</strain>
    </source>
</reference>
<protein>
    <recommendedName>
        <fullName evidence="4">Helix-turn-helix domain-containing protein</fullName>
    </recommendedName>
</protein>
<dbReference type="EMBL" id="BAAARV010000004">
    <property type="protein sequence ID" value="GAA2327415.1"/>
    <property type="molecule type" value="Genomic_DNA"/>
</dbReference>
<dbReference type="RefSeq" id="WP_344610351.1">
    <property type="nucleotide sequence ID" value="NZ_BAAARV010000004.1"/>
</dbReference>
<evidence type="ECO:0000313" key="3">
    <source>
        <dbReference type="Proteomes" id="UP001501444"/>
    </source>
</evidence>
<proteinExistence type="predicted"/>
<name>A0ABN3FCN5_9ACTN</name>